<dbReference type="AlphaFoldDB" id="A0A6J5CQM4"/>
<comment type="similarity">
    <text evidence="2">Belongs to the FAH family.</text>
</comment>
<dbReference type="FunFam" id="3.90.850.10:FF:000002">
    <property type="entry name" value="2-hydroxyhepta-2,4-diene-1,7-dioate isomerase"/>
    <property type="match status" value="1"/>
</dbReference>
<dbReference type="SUPFAM" id="SSF56529">
    <property type="entry name" value="FAH"/>
    <property type="match status" value="2"/>
</dbReference>
<dbReference type="GO" id="GO:0046872">
    <property type="term" value="F:metal ion binding"/>
    <property type="evidence" value="ECO:0007669"/>
    <property type="project" value="UniProtKB-KW"/>
</dbReference>
<evidence type="ECO:0000313" key="6">
    <source>
        <dbReference type="EMBL" id="CAB3743210.1"/>
    </source>
</evidence>
<gene>
    <name evidence="6" type="primary">mhpD_2</name>
    <name evidence="6" type="ORF">LMG27174_06949</name>
</gene>
<dbReference type="Pfam" id="PF01557">
    <property type="entry name" value="FAA_hydrolase"/>
    <property type="match status" value="1"/>
</dbReference>
<dbReference type="GO" id="GO:0019752">
    <property type="term" value="P:carboxylic acid metabolic process"/>
    <property type="evidence" value="ECO:0007669"/>
    <property type="project" value="UniProtKB-ARBA"/>
</dbReference>
<dbReference type="EC" id="4.2.1.80" evidence="6"/>
<keyword evidence="4" id="KW-0378">Hydrolase</keyword>
<name>A0A6J5CQM4_9BURK</name>
<sequence>MNAPGAAQALERLTAFDEHAARILVAARRQGALAERLAVELRPVNLDEGFAIQQQVGDQIGQQAGAWKCALPPAGKIIAAPIYDAVIHRGAQCRIPAVPGQSSVRAEPELACLLARDLPPRREAYGEAEVLDALGNVHLALELLGSRYAHPESLTFPELLADGLFNAGLVIGPRVQLRDGATPADLPVEFTVSLTRAGHDTVSFAGRHPDRSVLAPIVWLVNFLRVRGLGLHAGQAVITGSYAGVLELPIGSELHIGFGDLGTLPILFCLDRSVHMRLVRFGQPGQEHPGVIDSSGAIRDLTGVVDDIDGTTVSPAALAKLSELDLNRLPVVEAGTRLGACIGNVRNLVCIGLNYTDHAAETDTPIPREPVVFNKHTGSISGPNDPVILPADAQKLDWEVELGVVIGKPAWQIHEASALDHVAGYCLANDVSERAYQLEREGQWTKGKSGFSFAPLGPWLVTRDEVPDPQVLDLWLDVNGTRRQTGNTRTMIFNVAHIVAYLSRFMPLMAGDVIITGTPPGVGLGQKPPVFLKAGDTMTLGGSGLGEQSQKVVPYADSLGAAWGRGEYPLAR</sequence>
<keyword evidence="6" id="KW-0456">Lyase</keyword>
<dbReference type="Proteomes" id="UP000494205">
    <property type="component" value="Unassembled WGS sequence"/>
</dbReference>
<dbReference type="EMBL" id="CADIJZ010000056">
    <property type="protein sequence ID" value="CAB3743210.1"/>
    <property type="molecule type" value="Genomic_DNA"/>
</dbReference>
<evidence type="ECO:0000256" key="3">
    <source>
        <dbReference type="ARBA" id="ARBA00022723"/>
    </source>
</evidence>
<dbReference type="PANTHER" id="PTHR42796">
    <property type="entry name" value="FUMARYLACETOACETATE HYDROLASE DOMAIN-CONTAINING PROTEIN 2A-RELATED"/>
    <property type="match status" value="1"/>
</dbReference>
<dbReference type="InterPro" id="IPR036663">
    <property type="entry name" value="Fumarylacetoacetase_C_sf"/>
</dbReference>
<protein>
    <submittedName>
        <fullName evidence="6">2-keto-4-pentenoate hydratase</fullName>
        <ecNumber evidence="6">4.2.1.80</ecNumber>
    </submittedName>
</protein>
<accession>A0A6J5CQM4</accession>
<proteinExistence type="inferred from homology"/>
<feature type="domain" description="Fumarylacetoacetase-like C-terminal" evidence="5">
    <location>
        <begin position="348"/>
        <end position="553"/>
    </location>
</feature>
<evidence type="ECO:0000259" key="5">
    <source>
        <dbReference type="Pfam" id="PF01557"/>
    </source>
</evidence>
<evidence type="ECO:0000313" key="7">
    <source>
        <dbReference type="Proteomes" id="UP000494205"/>
    </source>
</evidence>
<evidence type="ECO:0000256" key="1">
    <source>
        <dbReference type="ARBA" id="ARBA00001946"/>
    </source>
</evidence>
<organism evidence="6 7">
    <name type="scientific">Paraburkholderia rhynchosiae</name>
    <dbReference type="NCBI Taxonomy" id="487049"/>
    <lineage>
        <taxon>Bacteria</taxon>
        <taxon>Pseudomonadati</taxon>
        <taxon>Pseudomonadota</taxon>
        <taxon>Betaproteobacteria</taxon>
        <taxon>Burkholderiales</taxon>
        <taxon>Burkholderiaceae</taxon>
        <taxon>Paraburkholderia</taxon>
    </lineage>
</organism>
<evidence type="ECO:0000256" key="4">
    <source>
        <dbReference type="ARBA" id="ARBA00022801"/>
    </source>
</evidence>
<dbReference type="GO" id="GO:0008684">
    <property type="term" value="F:2-oxopent-4-enoate hydratase activity"/>
    <property type="evidence" value="ECO:0007669"/>
    <property type="project" value="UniProtKB-EC"/>
</dbReference>
<dbReference type="GO" id="GO:0016787">
    <property type="term" value="F:hydrolase activity"/>
    <property type="evidence" value="ECO:0007669"/>
    <property type="project" value="UniProtKB-KW"/>
</dbReference>
<keyword evidence="3" id="KW-0479">Metal-binding</keyword>
<reference evidence="6 7" key="1">
    <citation type="submission" date="2020-04" db="EMBL/GenBank/DDBJ databases">
        <authorList>
            <person name="De Canck E."/>
        </authorList>
    </citation>
    <scope>NUCLEOTIDE SEQUENCE [LARGE SCALE GENOMIC DNA]</scope>
    <source>
        <strain evidence="6 7">LMG 27174</strain>
    </source>
</reference>
<dbReference type="InterPro" id="IPR051121">
    <property type="entry name" value="FAH"/>
</dbReference>
<dbReference type="GO" id="GO:0016853">
    <property type="term" value="F:isomerase activity"/>
    <property type="evidence" value="ECO:0007669"/>
    <property type="project" value="UniProtKB-ARBA"/>
</dbReference>
<evidence type="ECO:0000256" key="2">
    <source>
        <dbReference type="ARBA" id="ARBA00010211"/>
    </source>
</evidence>
<dbReference type="InterPro" id="IPR011234">
    <property type="entry name" value="Fumarylacetoacetase-like_C"/>
</dbReference>
<dbReference type="Gene3D" id="3.90.850.10">
    <property type="entry name" value="Fumarylacetoacetase-like, C-terminal domain"/>
    <property type="match status" value="2"/>
</dbReference>
<dbReference type="PANTHER" id="PTHR42796:SF4">
    <property type="entry name" value="FUMARYLACETOACETATE HYDROLASE DOMAIN-CONTAINING PROTEIN 2A"/>
    <property type="match status" value="1"/>
</dbReference>
<comment type="cofactor">
    <cofactor evidence="1">
        <name>Mg(2+)</name>
        <dbReference type="ChEBI" id="CHEBI:18420"/>
    </cofactor>
</comment>